<evidence type="ECO:0000313" key="2">
    <source>
        <dbReference type="Proteomes" id="UP000242164"/>
    </source>
</evidence>
<dbReference type="EMBL" id="FMIK01000019">
    <property type="protein sequence ID" value="SCL88357.1"/>
    <property type="molecule type" value="Genomic_DNA"/>
</dbReference>
<dbReference type="Proteomes" id="UP000242164">
    <property type="component" value="Unassembled WGS sequence"/>
</dbReference>
<dbReference type="InterPro" id="IPR025013">
    <property type="entry name" value="DUF3907"/>
</dbReference>
<protein>
    <recommendedName>
        <fullName evidence="3">DUF3907 domain-containing protein</fullName>
    </recommendedName>
</protein>
<name>A0AAX2CEQ3_9BACI</name>
<proteinExistence type="predicted"/>
<gene>
    <name evidence="1" type="ORF">BCB44BAC_01333</name>
</gene>
<dbReference type="AlphaFoldDB" id="A0AAX2CEQ3"/>
<comment type="caution">
    <text evidence="1">The sequence shown here is derived from an EMBL/GenBank/DDBJ whole genome shotgun (WGS) entry which is preliminary data.</text>
</comment>
<accession>A0AAX2CEQ3</accession>
<evidence type="ECO:0000313" key="1">
    <source>
        <dbReference type="EMBL" id="SCL88357.1"/>
    </source>
</evidence>
<dbReference type="RefSeq" id="WP_048722523.1">
    <property type="nucleotide sequence ID" value="NZ_CP024096.1"/>
</dbReference>
<dbReference type="Pfam" id="PF13047">
    <property type="entry name" value="DUF3907"/>
    <property type="match status" value="1"/>
</dbReference>
<evidence type="ECO:0008006" key="3">
    <source>
        <dbReference type="Google" id="ProtNLM"/>
    </source>
</evidence>
<sequence>MSNSMVENQTEQVSAFLEEVIAVMTNYVNYHSLPSLLKEAPTGDKNYYEGLLAAVRRLLVFCEEGLDACLILLNSQPFRKTAAEKTLYKIYHQVIAEFFSPKNDQWYENSRSAYTGKNSIVFQRTPPSSMVKVMKELEGKFQTMREELEYYETDYQTKMLHKY</sequence>
<reference evidence="1 2" key="1">
    <citation type="submission" date="2016-08" db="EMBL/GenBank/DDBJ databases">
        <authorList>
            <person name="Loux V."/>
            <person name="Rue O."/>
        </authorList>
    </citation>
    <scope>NUCLEOTIDE SEQUENCE [LARGE SCALE GENOMIC DNA]</scope>
    <source>
        <strain evidence="1 2">AFSSA_08CEB44bac</strain>
    </source>
</reference>
<organism evidence="1 2">
    <name type="scientific">Bacillus cytotoxicus</name>
    <dbReference type="NCBI Taxonomy" id="580165"/>
    <lineage>
        <taxon>Bacteria</taxon>
        <taxon>Bacillati</taxon>
        <taxon>Bacillota</taxon>
        <taxon>Bacilli</taxon>
        <taxon>Bacillales</taxon>
        <taxon>Bacillaceae</taxon>
        <taxon>Bacillus</taxon>
        <taxon>Bacillus cereus group</taxon>
    </lineage>
</organism>